<organism evidence="1 2">
    <name type="scientific">Violaceomyces palustris</name>
    <dbReference type="NCBI Taxonomy" id="1673888"/>
    <lineage>
        <taxon>Eukaryota</taxon>
        <taxon>Fungi</taxon>
        <taxon>Dikarya</taxon>
        <taxon>Basidiomycota</taxon>
        <taxon>Ustilaginomycotina</taxon>
        <taxon>Ustilaginomycetes</taxon>
        <taxon>Violaceomycetales</taxon>
        <taxon>Violaceomycetaceae</taxon>
        <taxon>Violaceomyces</taxon>
    </lineage>
</organism>
<dbReference type="EMBL" id="KZ820421">
    <property type="protein sequence ID" value="PWN47477.1"/>
    <property type="molecule type" value="Genomic_DNA"/>
</dbReference>
<keyword evidence="2" id="KW-1185">Reference proteome</keyword>
<accession>A0ACD0NNR8</accession>
<sequence>MAQPAGRRSTLASVDQNQSNGLYGSSIPLPSSAVKQAKTLATSTGQARQSIMLPSYSSNIQLPHSNEEYMTLQEMQQHQLQMSGRRGDAGFFAGRQSTASAGRPSMAAPTPNHRRSMGGRASIAPGSLPIVGVAHLKETRPLKERAYRNRMGLTVREYLEKTGFTQTGWDINKGIHEPTQSAFVGMFKHIYSTCIDSSYKMGADGKKFEEEVLIMMKEIKYPACDDLSKTRLAAAGSQSNWPTCLAMLEWLVNLGYQADSLGAGPIQRQEEEDDLQSLFFPFLWKCYEKFWDNQDAFPEELDELAECFHRKNTVIDEELSRLEDQHEKLKEELEEYVGKDSPLEVQQKEHELLKSDISKFTKYNDEHLQPRMEKIKKTCQRLSELLVESGEDLRAKEAEKARIQMQVDAQEMTAEEFERMSSERERLHKQLTDLATANKKAAELCWSIELSLAKKQAEAEKRLQDFHPLANAIHLIPLRLPNGDELTDLELTPGNPSTMLPPGVDVKAIVKPAIEKLRYREAEKYRKLSDTRLNLQEELDELTEQVEHEKRGLRSSEVRLEALREQIEEIARASNEEAETANSEQVKQESNINQIDHASRGSLQQAEARLSTLKISSQQTREELDMQKRAMYDEMWNAIQTIFQLRVKVADELDKIQAEQRVNGPCTWLNVCPESQVAAKSMILKSHLNLAPRLASLPLPLSPSPPLSLPASPSPSLSILLHPSCAPPCSNPRPLSTYYFLPLSLPLSLCALPAATSRLEDITLAQTQNQSSIPGSIASISPSASAAPPPPPPPPAPPAPPAPVQHIQEELHPSVVAWDETVGEALAEFQHLSSRIGGLVQEQAVHVGNTFQEQRNLVQTAAACTKPSGGISTPAFAGLIKPLQASLMAVTEIRDKNRGDKQYFNHLSTVSEGIPAAGWIAVEPKPGPFVNEMKDSAQFYANRVIKDFKDTDPDHVQWCRSFTKLLDTLKAYIMKHHTTGLVWNPKGVDPATYSSSAKSGAAPPPPPPPPPAALPPASSAGSAGGMDAVFSQLNQGESVTKGLKRVDPSQMTHKNPSLRAGSTVRDSEKPAPPKPSAKPANLKAKKPARTELEGNKWTIEFHEDDRNIVIEQTEINQTVNIFGCKNCTIQIRGKVNAVSMVSCQKTCVLIETLVSSLEITNSPSFAAQITGKAPTILLDSNDSGQLFLSKTCLDVEIVTAKCSAINVSVPVEDGEEGEFEEHALPEQMKHSIELGGGSKAKVKTEIVAHSG</sequence>
<reference evidence="1 2" key="1">
    <citation type="journal article" date="2018" name="Mol. Biol. Evol.">
        <title>Broad Genomic Sampling Reveals a Smut Pathogenic Ancestry of the Fungal Clade Ustilaginomycotina.</title>
        <authorList>
            <person name="Kijpornyongpan T."/>
            <person name="Mondo S.J."/>
            <person name="Barry K."/>
            <person name="Sandor L."/>
            <person name="Lee J."/>
            <person name="Lipzen A."/>
            <person name="Pangilinan J."/>
            <person name="LaButti K."/>
            <person name="Hainaut M."/>
            <person name="Henrissat B."/>
            <person name="Grigoriev I.V."/>
            <person name="Spatafora J.W."/>
            <person name="Aime M.C."/>
        </authorList>
    </citation>
    <scope>NUCLEOTIDE SEQUENCE [LARGE SCALE GENOMIC DNA]</scope>
    <source>
        <strain evidence="1 2">SA 807</strain>
    </source>
</reference>
<evidence type="ECO:0000313" key="2">
    <source>
        <dbReference type="Proteomes" id="UP000245626"/>
    </source>
</evidence>
<dbReference type="Proteomes" id="UP000245626">
    <property type="component" value="Unassembled WGS sequence"/>
</dbReference>
<name>A0ACD0NNR8_9BASI</name>
<gene>
    <name evidence="1" type="ORF">IE53DRAFT_321156</name>
</gene>
<proteinExistence type="predicted"/>
<evidence type="ECO:0000313" key="1">
    <source>
        <dbReference type="EMBL" id="PWN47477.1"/>
    </source>
</evidence>
<protein>
    <submittedName>
        <fullName evidence="1">Uncharacterized protein</fullName>
    </submittedName>
</protein>